<evidence type="ECO:0000259" key="1">
    <source>
        <dbReference type="Pfam" id="PF00403"/>
    </source>
</evidence>
<dbReference type="Proteomes" id="UP001255246">
    <property type="component" value="Unassembled WGS sequence"/>
</dbReference>
<protein>
    <submittedName>
        <fullName evidence="2">Cation transporter</fullName>
    </submittedName>
</protein>
<dbReference type="EMBL" id="JAVRHR010000002">
    <property type="protein sequence ID" value="MDT0607772.1"/>
    <property type="molecule type" value="Genomic_DNA"/>
</dbReference>
<dbReference type="InterPro" id="IPR036163">
    <property type="entry name" value="HMA_dom_sf"/>
</dbReference>
<proteinExistence type="predicted"/>
<feature type="domain" description="HMA" evidence="1">
    <location>
        <begin position="8"/>
        <end position="64"/>
    </location>
</feature>
<comment type="caution">
    <text evidence="2">The sequence shown here is derived from an EMBL/GenBank/DDBJ whole genome shotgun (WGS) entry which is preliminary data.</text>
</comment>
<evidence type="ECO:0000313" key="3">
    <source>
        <dbReference type="Proteomes" id="UP001255246"/>
    </source>
</evidence>
<reference evidence="2 3" key="1">
    <citation type="submission" date="2023-09" db="EMBL/GenBank/DDBJ databases">
        <authorList>
            <person name="Rey-Velasco X."/>
        </authorList>
    </citation>
    <scope>NUCLEOTIDE SEQUENCE [LARGE SCALE GENOMIC DNA]</scope>
    <source>
        <strain evidence="2 3">F388</strain>
    </source>
</reference>
<gene>
    <name evidence="2" type="ORF">RM706_12045</name>
</gene>
<dbReference type="SUPFAM" id="SSF55008">
    <property type="entry name" value="HMA, heavy metal-associated domain"/>
    <property type="match status" value="1"/>
</dbReference>
<sequence length="86" mass="9623">MKTQLARIQVQNAFCTNCKNSIKSRLSDIKSISNIQLYVTDSLVVFNFLRANELSDVLNVLSEIGHPEIGERYSGTNQVTSKLCLC</sequence>
<keyword evidence="3" id="KW-1185">Reference proteome</keyword>
<name>A0ABU3AE29_9FLAO</name>
<dbReference type="Pfam" id="PF00403">
    <property type="entry name" value="HMA"/>
    <property type="match status" value="1"/>
</dbReference>
<organism evidence="2 3">
    <name type="scientific">Croceitalea rosinachiae</name>
    <dbReference type="NCBI Taxonomy" id="3075596"/>
    <lineage>
        <taxon>Bacteria</taxon>
        <taxon>Pseudomonadati</taxon>
        <taxon>Bacteroidota</taxon>
        <taxon>Flavobacteriia</taxon>
        <taxon>Flavobacteriales</taxon>
        <taxon>Flavobacteriaceae</taxon>
        <taxon>Croceitalea</taxon>
    </lineage>
</organism>
<evidence type="ECO:0000313" key="2">
    <source>
        <dbReference type="EMBL" id="MDT0607772.1"/>
    </source>
</evidence>
<dbReference type="RefSeq" id="WP_311351820.1">
    <property type="nucleotide sequence ID" value="NZ_JAVRHR010000002.1"/>
</dbReference>
<dbReference type="InterPro" id="IPR006121">
    <property type="entry name" value="HMA_dom"/>
</dbReference>
<accession>A0ABU3AE29</accession>